<comment type="pathway">
    <text evidence="10">Cofactor biosynthesis; adenosylcobalamin biosynthesis.</text>
</comment>
<evidence type="ECO:0000313" key="12">
    <source>
        <dbReference type="Proteomes" id="UP000191153"/>
    </source>
</evidence>
<evidence type="ECO:0000256" key="7">
    <source>
        <dbReference type="ARBA" id="ARBA00023065"/>
    </source>
</evidence>
<proteinExistence type="inferred from homology"/>
<keyword evidence="3 10" id="KW-1003">Cell membrane</keyword>
<dbReference type="GO" id="GO:0009236">
    <property type="term" value="P:cobalamin biosynthetic process"/>
    <property type="evidence" value="ECO:0007669"/>
    <property type="project" value="UniProtKB-UniRule"/>
</dbReference>
<keyword evidence="1 10" id="KW-0171">Cobalt transport</keyword>
<dbReference type="Pfam" id="PF02553">
    <property type="entry name" value="CbiN"/>
    <property type="match status" value="1"/>
</dbReference>
<dbReference type="STRING" id="180163.SAMN02745174_00785"/>
<sequence length="95" mass="10692">MDKKKNNKYLWILVILIIVVPLLFIHNTDFGGSDDQAVSLIETFNPNYKPWVENIFTPPGGEIESFLFALQAAIGAGIIGYVFGFFRGKRNVKKS</sequence>
<dbReference type="GO" id="GO:0015087">
    <property type="term" value="F:cobalt ion transmembrane transporter activity"/>
    <property type="evidence" value="ECO:0007669"/>
    <property type="project" value="UniProtKB-UniRule"/>
</dbReference>
<evidence type="ECO:0000256" key="9">
    <source>
        <dbReference type="ARBA" id="ARBA00023285"/>
    </source>
</evidence>
<dbReference type="OrthoDB" id="1551318at2"/>
<comment type="similarity">
    <text evidence="10">Belongs to the CbiN family.</text>
</comment>
<evidence type="ECO:0000256" key="4">
    <source>
        <dbReference type="ARBA" id="ARBA00022573"/>
    </source>
</evidence>
<keyword evidence="4 10" id="KW-0169">Cobalamin biosynthesis</keyword>
<dbReference type="EMBL" id="FUWX01000006">
    <property type="protein sequence ID" value="SJZ52138.1"/>
    <property type="molecule type" value="Genomic_DNA"/>
</dbReference>
<feature type="transmembrane region" description="Helical" evidence="10">
    <location>
        <begin position="9"/>
        <end position="26"/>
    </location>
</feature>
<gene>
    <name evidence="10" type="primary">cbiN</name>
    <name evidence="11" type="ORF">SAMN02745174_00785</name>
</gene>
<evidence type="ECO:0000256" key="8">
    <source>
        <dbReference type="ARBA" id="ARBA00023136"/>
    </source>
</evidence>
<evidence type="ECO:0000256" key="5">
    <source>
        <dbReference type="ARBA" id="ARBA00022692"/>
    </source>
</evidence>
<dbReference type="PANTHER" id="PTHR38662">
    <property type="entry name" value="COBALT TRANSPORT PROTEIN CBIN"/>
    <property type="match status" value="1"/>
</dbReference>
<dbReference type="Proteomes" id="UP000191153">
    <property type="component" value="Unassembled WGS sequence"/>
</dbReference>
<comment type="subunit">
    <text evidence="10">Forms an energy-coupling factor (ECF) transporter complex composed of an ATP-binding protein (A component, CbiO), a transmembrane protein (T component, CbiQ) and 2 possible substrate-capture proteins (S components, CbiM and CbiN) of unknown stoichimetry.</text>
</comment>
<dbReference type="InterPro" id="IPR003705">
    <property type="entry name" value="CbiN"/>
</dbReference>
<evidence type="ECO:0000256" key="1">
    <source>
        <dbReference type="ARBA" id="ARBA00022426"/>
    </source>
</evidence>
<dbReference type="NCBIfam" id="NF002780">
    <property type="entry name" value="PRK02898.1"/>
    <property type="match status" value="1"/>
</dbReference>
<dbReference type="RefSeq" id="WP_078693323.1">
    <property type="nucleotide sequence ID" value="NZ_FUWX01000006.1"/>
</dbReference>
<comment type="function">
    <text evidence="10">Part of the energy-coupling factor (ECF) transporter complex CbiMNOQ involved in cobalt import.</text>
</comment>
<accession>A0A1T4LC65</accession>
<dbReference type="GO" id="GO:0005886">
    <property type="term" value="C:plasma membrane"/>
    <property type="evidence" value="ECO:0007669"/>
    <property type="project" value="UniProtKB-SubCell"/>
</dbReference>
<dbReference type="UniPathway" id="UPA00148"/>
<keyword evidence="6 10" id="KW-1133">Transmembrane helix</keyword>
<keyword evidence="2 10" id="KW-0813">Transport</keyword>
<keyword evidence="7 10" id="KW-0406">Ion transport</keyword>
<keyword evidence="5 10" id="KW-0812">Transmembrane</keyword>
<organism evidence="11 12">
    <name type="scientific">Cetobacterium ceti</name>
    <dbReference type="NCBI Taxonomy" id="180163"/>
    <lineage>
        <taxon>Bacteria</taxon>
        <taxon>Fusobacteriati</taxon>
        <taxon>Fusobacteriota</taxon>
        <taxon>Fusobacteriia</taxon>
        <taxon>Fusobacteriales</taxon>
        <taxon>Fusobacteriaceae</taxon>
        <taxon>Cetobacterium</taxon>
    </lineage>
</organism>
<keyword evidence="9 10" id="KW-0170">Cobalt</keyword>
<reference evidence="11 12" key="1">
    <citation type="submission" date="2017-02" db="EMBL/GenBank/DDBJ databases">
        <authorList>
            <person name="Peterson S.W."/>
        </authorList>
    </citation>
    <scope>NUCLEOTIDE SEQUENCE [LARGE SCALE GENOMIC DNA]</scope>
    <source>
        <strain evidence="11 12">ATCC 700028</strain>
    </source>
</reference>
<dbReference type="HAMAP" id="MF_00330">
    <property type="entry name" value="CbiN"/>
    <property type="match status" value="1"/>
</dbReference>
<keyword evidence="12" id="KW-1185">Reference proteome</keyword>
<comment type="subcellular location">
    <subcellularLocation>
        <location evidence="10">Cell membrane</location>
        <topology evidence="10">Multi-pass membrane protein</topology>
    </subcellularLocation>
</comment>
<evidence type="ECO:0000256" key="2">
    <source>
        <dbReference type="ARBA" id="ARBA00022448"/>
    </source>
</evidence>
<evidence type="ECO:0000256" key="10">
    <source>
        <dbReference type="HAMAP-Rule" id="MF_00330"/>
    </source>
</evidence>
<evidence type="ECO:0000256" key="6">
    <source>
        <dbReference type="ARBA" id="ARBA00022989"/>
    </source>
</evidence>
<protein>
    <recommendedName>
        <fullName evidence="10">Cobalt transport protein CbiN</fullName>
    </recommendedName>
    <alternativeName>
        <fullName evidence="10">Energy-coupling factor transporter probable substrate-capture protein CbiN</fullName>
        <shortName evidence="10">ECF transporter S component CbiN</shortName>
    </alternativeName>
</protein>
<feature type="transmembrane region" description="Helical" evidence="10">
    <location>
        <begin position="66"/>
        <end position="86"/>
    </location>
</feature>
<dbReference type="AlphaFoldDB" id="A0A1T4LC65"/>
<evidence type="ECO:0000313" key="11">
    <source>
        <dbReference type="EMBL" id="SJZ52138.1"/>
    </source>
</evidence>
<evidence type="ECO:0000256" key="3">
    <source>
        <dbReference type="ARBA" id="ARBA00022475"/>
    </source>
</evidence>
<dbReference type="PANTHER" id="PTHR38662:SF1">
    <property type="entry name" value="COBALT TRANSPORT PROTEIN CBIN"/>
    <property type="match status" value="1"/>
</dbReference>
<name>A0A1T4LC65_9FUSO</name>
<keyword evidence="8 10" id="KW-0472">Membrane</keyword>